<feature type="region of interest" description="Disordered" evidence="1">
    <location>
        <begin position="1"/>
        <end position="57"/>
    </location>
</feature>
<protein>
    <submittedName>
        <fullName evidence="2">Histone-lysine N-methyltransferase H3 lysine-9 specific SUVH5</fullName>
    </submittedName>
</protein>
<dbReference type="GO" id="GO:0032259">
    <property type="term" value="P:methylation"/>
    <property type="evidence" value="ECO:0007669"/>
    <property type="project" value="UniProtKB-KW"/>
</dbReference>
<name>A0A1D6EPB2_MAIZE</name>
<organism evidence="2">
    <name type="scientific">Zea mays</name>
    <name type="common">Maize</name>
    <dbReference type="NCBI Taxonomy" id="4577"/>
    <lineage>
        <taxon>Eukaryota</taxon>
        <taxon>Viridiplantae</taxon>
        <taxon>Streptophyta</taxon>
        <taxon>Embryophyta</taxon>
        <taxon>Tracheophyta</taxon>
        <taxon>Spermatophyta</taxon>
        <taxon>Magnoliopsida</taxon>
        <taxon>Liliopsida</taxon>
        <taxon>Poales</taxon>
        <taxon>Poaceae</taxon>
        <taxon>PACMAD clade</taxon>
        <taxon>Panicoideae</taxon>
        <taxon>Andropogonodae</taxon>
        <taxon>Andropogoneae</taxon>
        <taxon>Tripsacinae</taxon>
        <taxon>Zea</taxon>
    </lineage>
</organism>
<gene>
    <name evidence="2" type="ORF">ZEAMMB73_Zm00001d005650</name>
</gene>
<dbReference type="GO" id="GO:0008168">
    <property type="term" value="F:methyltransferase activity"/>
    <property type="evidence" value="ECO:0007669"/>
    <property type="project" value="UniProtKB-KW"/>
</dbReference>
<keyword evidence="2" id="KW-0489">Methyltransferase</keyword>
<feature type="region of interest" description="Disordered" evidence="1">
    <location>
        <begin position="589"/>
        <end position="608"/>
    </location>
</feature>
<proteinExistence type="predicted"/>
<feature type="compositionally biased region" description="Polar residues" evidence="1">
    <location>
        <begin position="413"/>
        <end position="422"/>
    </location>
</feature>
<feature type="compositionally biased region" description="Basic and acidic residues" evidence="1">
    <location>
        <begin position="402"/>
        <end position="411"/>
    </location>
</feature>
<sequence length="608" mass="64754">MPGAGVKPPAPPVEAATGLPPRRLTPSRVSAKRSWPPGCGRFPAPLPAPASPAAAGPEVNGVDGAFTIVGGRADDEAAPAVISPSAQNGCPDKVEEAVAAATVSPLPENGAPPRIRWKRWLILPPFHLWLRVAACLTKRMIRWTISQLFCLQRAAAPSHMPCLSQGRRGLGRMETVGRTERCNWWAVQSSCHRMVSKGTGWLEVLGSCTTVGASSMQNGGEGDGLLVAAEKGCGGSSDMGQEVAANDFTEIENKTGTGELQGKENGIAGSRTKRWSSESSLNPLPKRRAVSAVRKFPPGCGRTIVTTADSGVLEVSPIRSFAPSFGMSAVNTTGSGDREWLPSEATPVNNGDALVAIPVLVLGESAFPTSAIEASNKKVESKKIVDEGHSKAHNRVQVRDDFAGTKQDGDQRNVVSKATQRNVSDEKMNGKFSAHKGEQVAQEMVDHKMKNELESSLQRSNLRTPLSNPIDVKVKRLDSGKMNAGLLGNARSSAGGKMQSKTLSAKKEVSSNMNTKQNKFAHKLKSDDTSKGNLHLSARESKLGTHVAINQIEEPNQIIVQALMAPDNCPWTRGRKSFASASKSLVPRNKLKGKDGSASKSLVRMNKI</sequence>
<reference evidence="2" key="1">
    <citation type="submission" date="2015-12" db="EMBL/GenBank/DDBJ databases">
        <title>Update maize B73 reference genome by single molecule sequencing technologies.</title>
        <authorList>
            <consortium name="Maize Genome Sequencing Project"/>
            <person name="Ware D."/>
        </authorList>
    </citation>
    <scope>NUCLEOTIDE SEQUENCE [LARGE SCALE GENOMIC DNA]</scope>
    <source>
        <tissue evidence="2">Seedling</tissue>
    </source>
</reference>
<dbReference type="EMBL" id="CM007648">
    <property type="protein sequence ID" value="ONM21613.1"/>
    <property type="molecule type" value="Genomic_DNA"/>
</dbReference>
<evidence type="ECO:0000256" key="1">
    <source>
        <dbReference type="SAM" id="MobiDB-lite"/>
    </source>
</evidence>
<dbReference type="AlphaFoldDB" id="A0A1D6EPB2"/>
<feature type="region of interest" description="Disordered" evidence="1">
    <location>
        <begin position="402"/>
        <end position="422"/>
    </location>
</feature>
<dbReference type="ExpressionAtlas" id="A0A1D6EPB2">
    <property type="expression patterns" value="baseline and differential"/>
</dbReference>
<keyword evidence="2" id="KW-0808">Transferase</keyword>
<feature type="region of interest" description="Disordered" evidence="1">
    <location>
        <begin position="256"/>
        <end position="283"/>
    </location>
</feature>
<evidence type="ECO:0000313" key="2">
    <source>
        <dbReference type="EMBL" id="ONM21613.1"/>
    </source>
</evidence>
<accession>A0A1D6EPB2</accession>
<feature type="non-terminal residue" evidence="2">
    <location>
        <position position="608"/>
    </location>
</feature>